<evidence type="ECO:0000256" key="8">
    <source>
        <dbReference type="SAM" id="Phobius"/>
    </source>
</evidence>
<keyword evidence="11" id="KW-1185">Reference proteome</keyword>
<keyword evidence="7" id="KW-0325">Glycoprotein</keyword>
<feature type="signal peptide" evidence="9">
    <location>
        <begin position="1"/>
        <end position="20"/>
    </location>
</feature>
<reference evidence="12" key="1">
    <citation type="submission" date="2025-08" db="UniProtKB">
        <authorList>
            <consortium name="RefSeq"/>
        </authorList>
    </citation>
    <scope>IDENTIFICATION</scope>
    <source>
        <strain evidence="12">Aabys</strain>
        <tissue evidence="12">Whole body</tissue>
    </source>
</reference>
<dbReference type="Proteomes" id="UP001652621">
    <property type="component" value="Unplaced"/>
</dbReference>
<dbReference type="Pfam" id="PF24061">
    <property type="entry name" value="LBD_receptor"/>
    <property type="match status" value="1"/>
</dbReference>
<keyword evidence="9" id="KW-0732">Signal</keyword>
<evidence type="ECO:0000256" key="1">
    <source>
        <dbReference type="ARBA" id="ARBA00004651"/>
    </source>
</evidence>
<evidence type="ECO:0000256" key="9">
    <source>
        <dbReference type="SAM" id="SignalP"/>
    </source>
</evidence>
<feature type="transmembrane region" description="Helical" evidence="8">
    <location>
        <begin position="373"/>
        <end position="392"/>
    </location>
</feature>
<keyword evidence="6" id="KW-0675">Receptor</keyword>
<dbReference type="Gene3D" id="3.40.190.10">
    <property type="entry name" value="Periplasmic binding protein-like II"/>
    <property type="match status" value="1"/>
</dbReference>
<evidence type="ECO:0000256" key="5">
    <source>
        <dbReference type="ARBA" id="ARBA00023136"/>
    </source>
</evidence>
<protein>
    <submittedName>
        <fullName evidence="12">Uncharacterized protein LOC101891511</fullName>
    </submittedName>
</protein>
<dbReference type="RefSeq" id="XP_058977790.1">
    <property type="nucleotide sequence ID" value="XM_059121807.1"/>
</dbReference>
<dbReference type="GeneID" id="101891511"/>
<evidence type="ECO:0000256" key="4">
    <source>
        <dbReference type="ARBA" id="ARBA00022989"/>
    </source>
</evidence>
<evidence type="ECO:0000256" key="3">
    <source>
        <dbReference type="ARBA" id="ARBA00022692"/>
    </source>
</evidence>
<keyword evidence="4 8" id="KW-1133">Transmembrane helix</keyword>
<name>A0ABM3UW90_MUSDO</name>
<keyword evidence="3 8" id="KW-0812">Transmembrane</keyword>
<sequence>MNYLQFMLIIVIQVGKGCESQPDFQLLSAVIQNIVIGALEPNAITLEIITNYSNSENQKLNTDLVEEILNINTKTEKPIPIILNPPWDSLMDDRLKVRLLMVQRAEDVRLDLDGSVKYYRSLKSVLTTTPKYVVIFTSYQFNEMERIFQLLFDAYILDVIIVMPHTNQVQIFTYFPYHSNRGCSNVLPVLVYTTDGFEKQQPITYDTIFPRKTLNFHQCPIRVVVWNTPPYIDIIGDPTGTVSLQGFDASILDILSKELNFSVEVVPNDPPKIISGVVYPNGTAAGVFKMLQQQRLNLTIGWISCMLNRLEVSTGSNAYFTDHYVIILKNNIMVTPNELLLRPFTKSTWRVLICVAIVKIALLRMIRKHKIKFHSILLLAWLYFLFFFRVGYEGVMNHVITHPPYQPLPQTIEEFIEQNFTLFADDSTNRILDFIPHLKEISHVIHCNPLELLEQLDSLPPKFGIISTEAYIGHFMKMHMENRSDYSILEEIILTGVNCIYYPRGSFLAPVVDDILDWLSNSGIRDKLVKEIGMENVPHSTAVLRQFVYGGKHFKLNFNFLQIVFKTLH</sequence>
<keyword evidence="5 8" id="KW-0472">Membrane</keyword>
<dbReference type="SUPFAM" id="SSF53850">
    <property type="entry name" value="Periplasmic binding protein-like II"/>
    <property type="match status" value="1"/>
</dbReference>
<dbReference type="PANTHER" id="PTHR42643:SF30">
    <property type="entry name" value="IONOTROPIC RECEPTOR 40A-RELATED"/>
    <property type="match status" value="1"/>
</dbReference>
<evidence type="ECO:0000313" key="11">
    <source>
        <dbReference type="Proteomes" id="UP001652621"/>
    </source>
</evidence>
<dbReference type="InterPro" id="IPR052192">
    <property type="entry name" value="Insect_Ionotropic_Sensory_Rcpt"/>
</dbReference>
<dbReference type="PANTHER" id="PTHR42643">
    <property type="entry name" value="IONOTROPIC RECEPTOR 20A-RELATED"/>
    <property type="match status" value="1"/>
</dbReference>
<evidence type="ECO:0000256" key="2">
    <source>
        <dbReference type="ARBA" id="ARBA00022475"/>
    </source>
</evidence>
<evidence type="ECO:0000259" key="10">
    <source>
        <dbReference type="Pfam" id="PF24061"/>
    </source>
</evidence>
<comment type="subcellular location">
    <subcellularLocation>
        <location evidence="1">Cell membrane</location>
        <topology evidence="1">Multi-pass membrane protein</topology>
    </subcellularLocation>
</comment>
<evidence type="ECO:0000256" key="7">
    <source>
        <dbReference type="ARBA" id="ARBA00023180"/>
    </source>
</evidence>
<keyword evidence="2" id="KW-1003">Cell membrane</keyword>
<gene>
    <name evidence="12" type="primary">LOC101891511</name>
</gene>
<feature type="domain" description="Putative ionotropic receptor ligand binding" evidence="10">
    <location>
        <begin position="29"/>
        <end position="213"/>
    </location>
</feature>
<dbReference type="InterPro" id="IPR056198">
    <property type="entry name" value="LBD_receptor"/>
</dbReference>
<feature type="chain" id="PRO_5047318038" evidence="9">
    <location>
        <begin position="21"/>
        <end position="569"/>
    </location>
</feature>
<feature type="transmembrane region" description="Helical" evidence="8">
    <location>
        <begin position="347"/>
        <end position="366"/>
    </location>
</feature>
<organism evidence="11 12">
    <name type="scientific">Musca domestica</name>
    <name type="common">House fly</name>
    <dbReference type="NCBI Taxonomy" id="7370"/>
    <lineage>
        <taxon>Eukaryota</taxon>
        <taxon>Metazoa</taxon>
        <taxon>Ecdysozoa</taxon>
        <taxon>Arthropoda</taxon>
        <taxon>Hexapoda</taxon>
        <taxon>Insecta</taxon>
        <taxon>Pterygota</taxon>
        <taxon>Neoptera</taxon>
        <taxon>Endopterygota</taxon>
        <taxon>Diptera</taxon>
        <taxon>Brachycera</taxon>
        <taxon>Muscomorpha</taxon>
        <taxon>Muscoidea</taxon>
        <taxon>Muscidae</taxon>
        <taxon>Musca</taxon>
    </lineage>
</organism>
<evidence type="ECO:0000313" key="12">
    <source>
        <dbReference type="RefSeq" id="XP_058977790.1"/>
    </source>
</evidence>
<proteinExistence type="predicted"/>
<evidence type="ECO:0000256" key="6">
    <source>
        <dbReference type="ARBA" id="ARBA00023170"/>
    </source>
</evidence>
<accession>A0ABM3UW90</accession>